<accession>A0A917S097</accession>
<dbReference type="AlphaFoldDB" id="A0A917S097"/>
<name>A0A917S097_9BACL</name>
<gene>
    <name evidence="1" type="ORF">GCM10007968_08150</name>
</gene>
<protein>
    <submittedName>
        <fullName evidence="1">Uncharacterized protein</fullName>
    </submittedName>
</protein>
<reference evidence="1" key="1">
    <citation type="journal article" date="2014" name="Int. J. Syst. Evol. Microbiol.">
        <title>Complete genome sequence of Corynebacterium casei LMG S-19264T (=DSM 44701T), isolated from a smear-ripened cheese.</title>
        <authorList>
            <consortium name="US DOE Joint Genome Institute (JGI-PGF)"/>
            <person name="Walter F."/>
            <person name="Albersmeier A."/>
            <person name="Kalinowski J."/>
            <person name="Ruckert C."/>
        </authorList>
    </citation>
    <scope>NUCLEOTIDE SEQUENCE</scope>
    <source>
        <strain evidence="1">JCM 15325</strain>
    </source>
</reference>
<reference evidence="1" key="2">
    <citation type="submission" date="2020-09" db="EMBL/GenBank/DDBJ databases">
        <authorList>
            <person name="Sun Q."/>
            <person name="Ohkuma M."/>
        </authorList>
    </citation>
    <scope>NUCLEOTIDE SEQUENCE</scope>
    <source>
        <strain evidence="1">JCM 15325</strain>
    </source>
</reference>
<sequence length="76" mass="8359">MRGPGRPNAEHAAGRGDLFGRLHIILKIFVLSYSVKSIYSSTIFVSALSYRVSDHDGQGFFEKDSGGKQQPLFSIV</sequence>
<organism evidence="1 2">
    <name type="scientific">Sporolactobacillus putidus</name>
    <dbReference type="NCBI Taxonomy" id="492735"/>
    <lineage>
        <taxon>Bacteria</taxon>
        <taxon>Bacillati</taxon>
        <taxon>Bacillota</taxon>
        <taxon>Bacilli</taxon>
        <taxon>Bacillales</taxon>
        <taxon>Sporolactobacillaceae</taxon>
        <taxon>Sporolactobacillus</taxon>
    </lineage>
</organism>
<comment type="caution">
    <text evidence="1">The sequence shown here is derived from an EMBL/GenBank/DDBJ whole genome shotgun (WGS) entry which is preliminary data.</text>
</comment>
<proteinExistence type="predicted"/>
<dbReference type="EMBL" id="BMOK01000003">
    <property type="protein sequence ID" value="GGL46474.1"/>
    <property type="molecule type" value="Genomic_DNA"/>
</dbReference>
<dbReference type="Proteomes" id="UP000654670">
    <property type="component" value="Unassembled WGS sequence"/>
</dbReference>
<keyword evidence="2" id="KW-1185">Reference proteome</keyword>
<evidence type="ECO:0000313" key="1">
    <source>
        <dbReference type="EMBL" id="GGL46474.1"/>
    </source>
</evidence>
<evidence type="ECO:0000313" key="2">
    <source>
        <dbReference type="Proteomes" id="UP000654670"/>
    </source>
</evidence>